<organism evidence="1">
    <name type="scientific">Gymnodinialimonas phycosphaerae</name>
    <dbReference type="NCBI Taxonomy" id="2841589"/>
    <lineage>
        <taxon>Bacteria</taxon>
        <taxon>Pseudomonadati</taxon>
        <taxon>Pseudomonadota</taxon>
        <taxon>Alphaproteobacteria</taxon>
        <taxon>Rhodobacterales</taxon>
        <taxon>Paracoccaceae</taxon>
        <taxon>Gymnodinialimonas</taxon>
    </lineage>
</organism>
<gene>
    <name evidence="1" type="ORF">KUL25_21620</name>
</gene>
<protein>
    <submittedName>
        <fullName evidence="1">Uncharacterized protein</fullName>
    </submittedName>
</protein>
<evidence type="ECO:0000313" key="2">
    <source>
        <dbReference type="Proteomes" id="UP000693972"/>
    </source>
</evidence>
<keyword evidence="2" id="KW-1185">Reference proteome</keyword>
<dbReference type="EMBL" id="CP078074">
    <property type="protein sequence ID" value="QXL90173.1"/>
    <property type="molecule type" value="Genomic_DNA"/>
</dbReference>
<dbReference type="AlphaFoldDB" id="A0A975YI25"/>
<sequence length="169" mass="18497">MLLLHQVAQRAEIVIPAVPMLFQPFEIPLLKPGSGGLQLKPVIGQEFVLLHVQRTALTGPGIVDLGLLEEMRQDRHRALLAGRGQNIGFDRLDCMAERSCNPEETDRDPGACHGAYPLDSDTMAASEHIISGRETSASTIFADVEKPPHLRGTTNILEPWVIQAIDCTD</sequence>
<dbReference type="RefSeq" id="WP_257894932.1">
    <property type="nucleotide sequence ID" value="NZ_JAIMBW010000002.1"/>
</dbReference>
<dbReference type="Proteomes" id="UP000693972">
    <property type="component" value="Unassembled WGS sequence"/>
</dbReference>
<reference evidence="1 2" key="1">
    <citation type="submission" date="2021-07" db="EMBL/GenBank/DDBJ databases">
        <title>Karlodiniumbacter phycospheric gen. nov., sp. nov., a phycosphere bacterium isolated from karlodinium veneficum.</title>
        <authorList>
            <person name="Peng Y."/>
            <person name="Jiang L."/>
            <person name="Lee J."/>
        </authorList>
    </citation>
    <scope>NUCLEOTIDE SEQUENCE</scope>
    <source>
        <strain evidence="1 2">N5</strain>
    </source>
</reference>
<evidence type="ECO:0000313" key="1">
    <source>
        <dbReference type="EMBL" id="QXL90173.1"/>
    </source>
</evidence>
<proteinExistence type="predicted"/>
<dbReference type="EMBL" id="JAIMBW010000002">
    <property type="protein sequence ID" value="MBY4895369.1"/>
    <property type="molecule type" value="Genomic_DNA"/>
</dbReference>
<name>A0A975YI25_9RHOB</name>
<accession>A0A975YI25</accession>